<evidence type="ECO:0000256" key="2">
    <source>
        <dbReference type="SAM" id="Phobius"/>
    </source>
</evidence>
<name>A0ABX8BIV3_9ACTN</name>
<keyword evidence="4" id="KW-1185">Reference proteome</keyword>
<protein>
    <submittedName>
        <fullName evidence="3">DUF3558 domain-containing protein</fullName>
    </submittedName>
</protein>
<dbReference type="EMBL" id="CP074133">
    <property type="protein sequence ID" value="QUX21348.1"/>
    <property type="molecule type" value="Genomic_DNA"/>
</dbReference>
<feature type="region of interest" description="Disordered" evidence="1">
    <location>
        <begin position="103"/>
        <end position="151"/>
    </location>
</feature>
<gene>
    <name evidence="3" type="ORF">KGD84_23410</name>
</gene>
<feature type="compositionally biased region" description="Low complexity" evidence="1">
    <location>
        <begin position="34"/>
        <end position="56"/>
    </location>
</feature>
<feature type="region of interest" description="Disordered" evidence="1">
    <location>
        <begin position="1"/>
        <end position="73"/>
    </location>
</feature>
<feature type="region of interest" description="Disordered" evidence="1">
    <location>
        <begin position="168"/>
        <end position="195"/>
    </location>
</feature>
<organism evidence="3 4">
    <name type="scientific">Nocardiopsis changdeensis</name>
    <dbReference type="NCBI Taxonomy" id="2831969"/>
    <lineage>
        <taxon>Bacteria</taxon>
        <taxon>Bacillati</taxon>
        <taxon>Actinomycetota</taxon>
        <taxon>Actinomycetes</taxon>
        <taxon>Streptosporangiales</taxon>
        <taxon>Nocardiopsidaceae</taxon>
        <taxon>Nocardiopsis</taxon>
    </lineage>
</organism>
<dbReference type="RefSeq" id="WP_220562569.1">
    <property type="nucleotide sequence ID" value="NZ_CP074133.1"/>
</dbReference>
<evidence type="ECO:0000313" key="3">
    <source>
        <dbReference type="EMBL" id="QUX21348.1"/>
    </source>
</evidence>
<feature type="compositionally biased region" description="Pro residues" evidence="1">
    <location>
        <begin position="22"/>
        <end position="31"/>
    </location>
</feature>
<keyword evidence="2" id="KW-0472">Membrane</keyword>
<sequence>MSENGPYNQPPQNPYGGDGPGGQPPYGPPGGPYGDPHTGGQPGYAQQGAYTGGQPAYGPPGGYPPPQQPKSGGKAALWVVIGGGAVIVVLVVALIVMLATNRGDEGGTVASPPEGSTEASDPVTDPAGEEPVEEPAGGGGPAGEPPYSLPIEPCEALTDRVAEGLLMGQDGSKSTSDNRSTCSDISGTPPEGNPDTMFGTYDVTYQTPYAGSDSIEGAKTDYQDAVSNIRGEGSYSLYDSEHLDQDKELPLGDEAVFITTKYDFLGQFVPRAAVLIRSGNITIEVTYTMSPSFSASDDDVEKFTLPDDIEATMTMAGEDALALLESA</sequence>
<evidence type="ECO:0000256" key="1">
    <source>
        <dbReference type="SAM" id="MobiDB-lite"/>
    </source>
</evidence>
<dbReference type="Proteomes" id="UP000676079">
    <property type="component" value="Chromosome"/>
</dbReference>
<keyword evidence="2" id="KW-1133">Transmembrane helix</keyword>
<keyword evidence="2" id="KW-0812">Transmembrane</keyword>
<evidence type="ECO:0000313" key="4">
    <source>
        <dbReference type="Proteomes" id="UP000676079"/>
    </source>
</evidence>
<proteinExistence type="predicted"/>
<reference evidence="3 4" key="1">
    <citation type="submission" date="2021-05" db="EMBL/GenBank/DDBJ databases">
        <title>Direct Submission.</title>
        <authorList>
            <person name="Li K."/>
            <person name="Gao J."/>
        </authorList>
    </citation>
    <scope>NUCLEOTIDE SEQUENCE [LARGE SCALE GENOMIC DNA]</scope>
    <source>
        <strain evidence="3 4">Mg02</strain>
    </source>
</reference>
<feature type="transmembrane region" description="Helical" evidence="2">
    <location>
        <begin position="75"/>
        <end position="99"/>
    </location>
</feature>
<feature type="compositionally biased region" description="Pro residues" evidence="1">
    <location>
        <begin position="57"/>
        <end position="68"/>
    </location>
</feature>
<feature type="compositionally biased region" description="Polar residues" evidence="1">
    <location>
        <begin position="171"/>
        <end position="186"/>
    </location>
</feature>
<accession>A0ABX8BIV3</accession>